<dbReference type="Proteomes" id="UP001431572">
    <property type="component" value="Chromosome 1"/>
</dbReference>
<evidence type="ECO:0000313" key="3">
    <source>
        <dbReference type="EMBL" id="WJW66039.1"/>
    </source>
</evidence>
<evidence type="ECO:0000313" key="2">
    <source>
        <dbReference type="EMBL" id="NWJ46669.1"/>
    </source>
</evidence>
<sequence>MTKKDSKYLSLLLLSICTVLLLACGDSTATPLPQNVTTLPIAPTATTPPIALTTTQPVVPTATIRPTTQTATTNATTLATTTQPTTVAQNTIGGLVVRTTPVPTVTLISTPTNANGFLQVGVGKDLFIEDRSTPVQLVRSYYNAISRQEYARAFSYWGSGGGQVPGSPASSAALANTYKNLNTLQLSIGAYWSGAAAGSTYYSVPLVLSGSFASNVNTTTATCFQIQQPRAINFGAPPFNSMAFITIKSQQVAADANSESIAEGLCQSTGNPRIPPSIPAAKPPIESDNFVDDRSTSDNVLRSYFNSINRKEYVRAYSYWESGSQESGVLQPYTQFEQGYKNTVSDQLSVGNITSNGAAGSIYYSVPVVVVSRLIGDRFQTFVGCYTIRQSNHSFYGEGPFVPLVIYKANLQEVPANTDTPVLLQQAVQKCSI</sequence>
<dbReference type="EMBL" id="JACATZ010000001">
    <property type="protein sequence ID" value="NWJ46669.1"/>
    <property type="molecule type" value="Genomic_DNA"/>
</dbReference>
<organism evidence="2 4">
    <name type="scientific">Candidatus Chlorohelix allophototropha</name>
    <dbReference type="NCBI Taxonomy" id="3003348"/>
    <lineage>
        <taxon>Bacteria</taxon>
        <taxon>Bacillati</taxon>
        <taxon>Chloroflexota</taxon>
        <taxon>Chloroflexia</taxon>
        <taxon>Candidatus Chloroheliales</taxon>
        <taxon>Candidatus Chloroheliaceae</taxon>
        <taxon>Candidatus Chlorohelix</taxon>
    </lineage>
</organism>
<reference evidence="2 4" key="1">
    <citation type="submission" date="2020-06" db="EMBL/GenBank/DDBJ databases">
        <title>Anoxygenic phototrophic Chloroflexota member uses a Type I reaction center.</title>
        <authorList>
            <person name="Tsuji J.M."/>
            <person name="Shaw N.A."/>
            <person name="Nagashima S."/>
            <person name="Venkiteswaran J."/>
            <person name="Schiff S.L."/>
            <person name="Hanada S."/>
            <person name="Tank M."/>
            <person name="Neufeld J.D."/>
        </authorList>
    </citation>
    <scope>NUCLEOTIDE SEQUENCE [LARGE SCALE GENOMIC DNA]</scope>
    <source>
        <strain evidence="2">L227-S17</strain>
    </source>
</reference>
<accession>A0A8T7M2I4</accession>
<evidence type="ECO:0008006" key="6">
    <source>
        <dbReference type="Google" id="ProtNLM"/>
    </source>
</evidence>
<gene>
    <name evidence="2" type="ORF">HXX08_12380</name>
    <name evidence="3" type="ORF">OZ401_001821</name>
</gene>
<dbReference type="Proteomes" id="UP000521676">
    <property type="component" value="Unassembled WGS sequence"/>
</dbReference>
<dbReference type="RefSeq" id="WP_341467922.1">
    <property type="nucleotide sequence ID" value="NZ_CP128399.1"/>
</dbReference>
<proteinExistence type="predicted"/>
<evidence type="ECO:0000256" key="1">
    <source>
        <dbReference type="SAM" id="SignalP"/>
    </source>
</evidence>
<evidence type="ECO:0000313" key="5">
    <source>
        <dbReference type="Proteomes" id="UP001431572"/>
    </source>
</evidence>
<evidence type="ECO:0000313" key="4">
    <source>
        <dbReference type="Proteomes" id="UP000521676"/>
    </source>
</evidence>
<reference evidence="3" key="2">
    <citation type="journal article" date="2024" name="Nature">
        <title>Anoxygenic phototroph of the Chloroflexota uses a type I reaction centre.</title>
        <authorList>
            <person name="Tsuji J.M."/>
            <person name="Shaw N.A."/>
            <person name="Nagashima S."/>
            <person name="Venkiteswaran J.J."/>
            <person name="Schiff S.L."/>
            <person name="Watanabe T."/>
            <person name="Fukui M."/>
            <person name="Hanada S."/>
            <person name="Tank M."/>
            <person name="Neufeld J.D."/>
        </authorList>
    </citation>
    <scope>NUCLEOTIDE SEQUENCE</scope>
    <source>
        <strain evidence="3">L227-S17</strain>
    </source>
</reference>
<keyword evidence="5" id="KW-1185">Reference proteome</keyword>
<dbReference type="AlphaFoldDB" id="A0A8T7M2I4"/>
<feature type="chain" id="PRO_5035946162" description="Lipoprotein" evidence="1">
    <location>
        <begin position="30"/>
        <end position="433"/>
    </location>
</feature>
<dbReference type="PROSITE" id="PS51257">
    <property type="entry name" value="PROKAR_LIPOPROTEIN"/>
    <property type="match status" value="1"/>
</dbReference>
<protein>
    <recommendedName>
        <fullName evidence="6">Lipoprotein</fullName>
    </recommendedName>
</protein>
<keyword evidence="1" id="KW-0732">Signal</keyword>
<name>A0A8T7M2I4_9CHLR</name>
<feature type="signal peptide" evidence="1">
    <location>
        <begin position="1"/>
        <end position="29"/>
    </location>
</feature>
<dbReference type="EMBL" id="CP128399">
    <property type="protein sequence ID" value="WJW66039.1"/>
    <property type="molecule type" value="Genomic_DNA"/>
</dbReference>